<protein>
    <submittedName>
        <fullName evidence="1">Uncharacterized protein</fullName>
    </submittedName>
</protein>
<dbReference type="EMBL" id="EF086473">
    <property type="protein sequence ID" value="ABK25733.1"/>
    <property type="molecule type" value="mRNA"/>
</dbReference>
<dbReference type="AlphaFoldDB" id="A9NYM2"/>
<name>A9NYM2_PICSI</name>
<sequence>MMKPTNSLRMMIRETLDLQKIVLILALWTTKSYRKALATVAKV</sequence>
<proteinExistence type="evidence at transcript level"/>
<evidence type="ECO:0000313" key="1">
    <source>
        <dbReference type="EMBL" id="ABK25733.1"/>
    </source>
</evidence>
<accession>A9NYM2</accession>
<organism evidence="1">
    <name type="scientific">Picea sitchensis</name>
    <name type="common">Sitka spruce</name>
    <name type="synonym">Pinus sitchensis</name>
    <dbReference type="NCBI Taxonomy" id="3332"/>
    <lineage>
        <taxon>Eukaryota</taxon>
        <taxon>Viridiplantae</taxon>
        <taxon>Streptophyta</taxon>
        <taxon>Embryophyta</taxon>
        <taxon>Tracheophyta</taxon>
        <taxon>Spermatophyta</taxon>
        <taxon>Pinopsida</taxon>
        <taxon>Pinidae</taxon>
        <taxon>Conifers I</taxon>
        <taxon>Pinales</taxon>
        <taxon>Pinaceae</taxon>
        <taxon>Picea</taxon>
    </lineage>
</organism>
<reference evidence="1" key="1">
    <citation type="journal article" date="2008" name="BMC Genomics">
        <title>A conifer genomics resource of 200,000 spruce (Picea spp.) ESTs and 6,464 high-quality, sequence-finished full-length cDNAs for Sitka spruce (Picea sitchensis).</title>
        <authorList>
            <person name="Ralph S.G."/>
            <person name="Chun H.J."/>
            <person name="Kolosova N."/>
            <person name="Cooper D."/>
            <person name="Oddy C."/>
            <person name="Ritland C.E."/>
            <person name="Kirkpatrick R."/>
            <person name="Moore R."/>
            <person name="Barber S."/>
            <person name="Holt R.A."/>
            <person name="Jones S.J."/>
            <person name="Marra M.A."/>
            <person name="Douglas C.J."/>
            <person name="Ritland K."/>
            <person name="Bohlmann J."/>
        </authorList>
    </citation>
    <scope>NUCLEOTIDE SEQUENCE</scope>
    <source>
        <tissue evidence="1">Green portion of the leader tissue</tissue>
    </source>
</reference>